<dbReference type="InterPro" id="IPR001750">
    <property type="entry name" value="ND/Mrp_TM"/>
</dbReference>
<dbReference type="KEGG" id="tsy:THSYN_24420"/>
<dbReference type="Proteomes" id="UP000232638">
    <property type="component" value="Chromosome"/>
</dbReference>
<evidence type="ECO:0000256" key="6">
    <source>
        <dbReference type="SAM" id="Phobius"/>
    </source>
</evidence>
<feature type="transmembrane region" description="Helical" evidence="6">
    <location>
        <begin position="184"/>
        <end position="207"/>
    </location>
</feature>
<dbReference type="GO" id="GO:0016020">
    <property type="term" value="C:membrane"/>
    <property type="evidence" value="ECO:0007669"/>
    <property type="project" value="UniProtKB-SubCell"/>
</dbReference>
<dbReference type="PRINTS" id="PR01435">
    <property type="entry name" value="NPOXDRDTASE5"/>
</dbReference>
<dbReference type="AlphaFoldDB" id="A0A2K8UDW3"/>
<dbReference type="InterPro" id="IPR001516">
    <property type="entry name" value="Proton_antipo_N"/>
</dbReference>
<dbReference type="PANTHER" id="PTHR42829">
    <property type="entry name" value="NADH-UBIQUINONE OXIDOREDUCTASE CHAIN 5"/>
    <property type="match status" value="1"/>
</dbReference>
<feature type="domain" description="NADH-Ubiquinone oxidoreductase (complex I) chain 5 N-terminal" evidence="8">
    <location>
        <begin position="68"/>
        <end position="113"/>
    </location>
</feature>
<dbReference type="InterPro" id="IPR003945">
    <property type="entry name" value="NU5C-like"/>
</dbReference>
<gene>
    <name evidence="9" type="ORF">THSYN_24420</name>
</gene>
<feature type="transmembrane region" description="Helical" evidence="6">
    <location>
        <begin position="390"/>
        <end position="411"/>
    </location>
</feature>
<keyword evidence="3 6" id="KW-1133">Transmembrane helix</keyword>
<name>A0A2K8UDW3_9GAMM</name>
<feature type="transmembrane region" description="Helical" evidence="6">
    <location>
        <begin position="268"/>
        <end position="286"/>
    </location>
</feature>
<feature type="transmembrane region" description="Helical" evidence="6">
    <location>
        <begin position="358"/>
        <end position="378"/>
    </location>
</feature>
<feature type="transmembrane region" description="Helical" evidence="6">
    <location>
        <begin position="476"/>
        <end position="498"/>
    </location>
</feature>
<evidence type="ECO:0000256" key="3">
    <source>
        <dbReference type="ARBA" id="ARBA00022989"/>
    </source>
</evidence>
<keyword evidence="4 6" id="KW-0472">Membrane</keyword>
<feature type="transmembrane region" description="Helical" evidence="6">
    <location>
        <begin position="227"/>
        <end position="247"/>
    </location>
</feature>
<evidence type="ECO:0000256" key="5">
    <source>
        <dbReference type="RuleBase" id="RU000320"/>
    </source>
</evidence>
<dbReference type="Pfam" id="PF00662">
    <property type="entry name" value="Proton_antipo_N"/>
    <property type="match status" value="1"/>
</dbReference>
<feature type="transmembrane region" description="Helical" evidence="6">
    <location>
        <begin position="36"/>
        <end position="55"/>
    </location>
</feature>
<keyword evidence="10" id="KW-1185">Reference proteome</keyword>
<evidence type="ECO:0000256" key="4">
    <source>
        <dbReference type="ARBA" id="ARBA00023136"/>
    </source>
</evidence>
<dbReference type="GO" id="GO:0012505">
    <property type="term" value="C:endomembrane system"/>
    <property type="evidence" value="ECO:0007669"/>
    <property type="project" value="UniProtKB-SubCell"/>
</dbReference>
<dbReference type="InterPro" id="IPR018393">
    <property type="entry name" value="NADHpl_OxRdtase_5_subgr"/>
</dbReference>
<dbReference type="PANTHER" id="PTHR42829:SF2">
    <property type="entry name" value="NADH-UBIQUINONE OXIDOREDUCTASE CHAIN 5"/>
    <property type="match status" value="1"/>
</dbReference>
<dbReference type="GO" id="GO:0003954">
    <property type="term" value="F:NADH dehydrogenase activity"/>
    <property type="evidence" value="ECO:0007669"/>
    <property type="project" value="TreeGrafter"/>
</dbReference>
<keyword evidence="2 5" id="KW-0812">Transmembrane</keyword>
<sequence>MANVYLIIVLAPLIGAIVAGFFGGRIGRRGAHSVSILGVGISTALSFFALARFAWGDEPVYNAALYTWMVSDGIRFEVGFLVDRLTVLMMATVTFVSLMVHVYTIGYMADDEHNWPHDSKAGTHSYQRFFSYISLFTFAMLMLVMANNFMQLFFGWEAVGLVSYLLIGFWSVRESAIFANLKAFLVNRVGDFGFLLGVAAVAMYFNSMDYAQVFERAPALADTQVDLFGGVSLMTLICVLLFIGAMGKSAQVPLHVWLPDSMEGPTPISALIHAATMVTAGVFMVARMSPLFELSDAALSFVLIVGATTALFMGLIGLVQDDIKRIIAYSTLSQLGYMVAALGASAYAAGIFHLMTHAFFKALLFLAAGSVIMAMHHEQDIRTMGGLRKYLPITWITALLGSLALIGFPGFSGFFSKDAIIAAVSHSEIFGAGYASALLTYGVLITALYSFRLYFLVFHGKGRMDEHTRGHLHESPWVVTVPLILLAIPSVAIGWFTIEPLLVGDWFSSGTWHPIVVSPAHDTLRHLAEHWHGSWALVQHGMHELPFYLAMGGLGAAAAIWWLLFWLSPAIDDRLQALGGPVTRILKDKYGFDDFNQRVFAGGGRALGNALWSGGDQVLIDGAVVNGSARSVGRLAEVTRHLQTGYLYHYAIAMIVGLVGLLTIFVTL</sequence>
<feature type="transmembrane region" description="Helical" evidence="6">
    <location>
        <begin position="326"/>
        <end position="352"/>
    </location>
</feature>
<dbReference type="OrthoDB" id="9811798at2"/>
<dbReference type="NCBIfam" id="TIGR01974">
    <property type="entry name" value="NDH_I_L"/>
    <property type="match status" value="1"/>
</dbReference>
<dbReference type="RefSeq" id="WP_100921466.1">
    <property type="nucleotide sequence ID" value="NZ_CP020370.1"/>
</dbReference>
<feature type="transmembrane region" description="Helical" evidence="6">
    <location>
        <begin position="298"/>
        <end position="319"/>
    </location>
</feature>
<feature type="transmembrane region" description="Helical" evidence="6">
    <location>
        <begin position="431"/>
        <end position="455"/>
    </location>
</feature>
<accession>A0A2K8UDW3</accession>
<feature type="transmembrane region" description="Helical" evidence="6">
    <location>
        <begin position="129"/>
        <end position="146"/>
    </location>
</feature>
<protein>
    <submittedName>
        <fullName evidence="9">NADH-quinone oxidoreductase subunit L</fullName>
    </submittedName>
</protein>
<reference evidence="9 10" key="1">
    <citation type="submission" date="2017-03" db="EMBL/GenBank/DDBJ databases">
        <title>Complete genome sequence of Candidatus 'Thiodictyon syntrophicum' sp. nov. strain Cad16T, a photolithoautotroph purple sulfur bacterium isolated from an alpine meromictic lake.</title>
        <authorList>
            <person name="Luedin S.M."/>
            <person name="Pothier J.F."/>
            <person name="Danza F."/>
            <person name="Storelli N."/>
            <person name="Wittwer M."/>
            <person name="Tonolla M."/>
        </authorList>
    </citation>
    <scope>NUCLEOTIDE SEQUENCE [LARGE SCALE GENOMIC DNA]</scope>
    <source>
        <strain evidence="9 10">Cad16T</strain>
    </source>
</reference>
<evidence type="ECO:0000259" key="7">
    <source>
        <dbReference type="Pfam" id="PF00361"/>
    </source>
</evidence>
<evidence type="ECO:0000256" key="2">
    <source>
        <dbReference type="ARBA" id="ARBA00022692"/>
    </source>
</evidence>
<feature type="domain" description="NADH:quinone oxidoreductase/Mrp antiporter transmembrane" evidence="7">
    <location>
        <begin position="146"/>
        <end position="427"/>
    </location>
</feature>
<dbReference type="NCBIfam" id="NF005141">
    <property type="entry name" value="PRK06590.1"/>
    <property type="match status" value="1"/>
</dbReference>
<evidence type="ECO:0000313" key="9">
    <source>
        <dbReference type="EMBL" id="AUB83788.1"/>
    </source>
</evidence>
<evidence type="ECO:0000313" key="10">
    <source>
        <dbReference type="Proteomes" id="UP000232638"/>
    </source>
</evidence>
<evidence type="ECO:0000256" key="1">
    <source>
        <dbReference type="ARBA" id="ARBA00004127"/>
    </source>
</evidence>
<dbReference type="Gene3D" id="1.20.5.2700">
    <property type="match status" value="1"/>
</dbReference>
<dbReference type="GO" id="GO:0042773">
    <property type="term" value="P:ATP synthesis coupled electron transport"/>
    <property type="evidence" value="ECO:0007669"/>
    <property type="project" value="InterPro"/>
</dbReference>
<feature type="transmembrane region" description="Helical" evidence="6">
    <location>
        <begin position="6"/>
        <end position="24"/>
    </location>
</feature>
<proteinExistence type="predicted"/>
<evidence type="ECO:0000259" key="8">
    <source>
        <dbReference type="Pfam" id="PF00662"/>
    </source>
</evidence>
<dbReference type="GO" id="GO:0008137">
    <property type="term" value="F:NADH dehydrogenase (ubiquinone) activity"/>
    <property type="evidence" value="ECO:0007669"/>
    <property type="project" value="InterPro"/>
</dbReference>
<dbReference type="EMBL" id="CP020370">
    <property type="protein sequence ID" value="AUB83788.1"/>
    <property type="molecule type" value="Genomic_DNA"/>
</dbReference>
<feature type="transmembrane region" description="Helical" evidence="6">
    <location>
        <begin position="85"/>
        <end position="108"/>
    </location>
</feature>
<feature type="transmembrane region" description="Helical" evidence="6">
    <location>
        <begin position="547"/>
        <end position="567"/>
    </location>
</feature>
<organism evidence="9 10">
    <name type="scientific">Candidatus Thiodictyon syntrophicum</name>
    <dbReference type="NCBI Taxonomy" id="1166950"/>
    <lineage>
        <taxon>Bacteria</taxon>
        <taxon>Pseudomonadati</taxon>
        <taxon>Pseudomonadota</taxon>
        <taxon>Gammaproteobacteria</taxon>
        <taxon>Chromatiales</taxon>
        <taxon>Chromatiaceae</taxon>
        <taxon>Thiodictyon</taxon>
    </lineage>
</organism>
<dbReference type="Pfam" id="PF00361">
    <property type="entry name" value="Proton_antipo_M"/>
    <property type="match status" value="1"/>
</dbReference>
<comment type="subcellular location">
    <subcellularLocation>
        <location evidence="1">Endomembrane system</location>
        <topology evidence="1">Multi-pass membrane protein</topology>
    </subcellularLocation>
    <subcellularLocation>
        <location evidence="5">Membrane</location>
        <topology evidence="5">Multi-pass membrane protein</topology>
    </subcellularLocation>
</comment>
<dbReference type="GO" id="GO:0015990">
    <property type="term" value="P:electron transport coupled proton transport"/>
    <property type="evidence" value="ECO:0007669"/>
    <property type="project" value="TreeGrafter"/>
</dbReference>
<feature type="transmembrane region" description="Helical" evidence="6">
    <location>
        <begin position="647"/>
        <end position="666"/>
    </location>
</feature>
<dbReference type="PRINTS" id="PR01434">
    <property type="entry name" value="NADHDHGNASE5"/>
</dbReference>
<feature type="transmembrane region" description="Helical" evidence="6">
    <location>
        <begin position="152"/>
        <end position="172"/>
    </location>
</feature>